<proteinExistence type="predicted"/>
<dbReference type="AlphaFoldDB" id="A0A2T6ZRI4"/>
<dbReference type="Proteomes" id="UP000244722">
    <property type="component" value="Unassembled WGS sequence"/>
</dbReference>
<dbReference type="EMBL" id="NESQ01000129">
    <property type="protein sequence ID" value="PUU78105.1"/>
    <property type="molecule type" value="Genomic_DNA"/>
</dbReference>
<feature type="region of interest" description="Disordered" evidence="1">
    <location>
        <begin position="245"/>
        <end position="286"/>
    </location>
</feature>
<organism evidence="2 3">
    <name type="scientific">Tuber borchii</name>
    <name type="common">White truffle</name>
    <dbReference type="NCBI Taxonomy" id="42251"/>
    <lineage>
        <taxon>Eukaryota</taxon>
        <taxon>Fungi</taxon>
        <taxon>Dikarya</taxon>
        <taxon>Ascomycota</taxon>
        <taxon>Pezizomycotina</taxon>
        <taxon>Pezizomycetes</taxon>
        <taxon>Pezizales</taxon>
        <taxon>Tuberaceae</taxon>
        <taxon>Tuber</taxon>
    </lineage>
</organism>
<sequence length="286" mass="30803">MGHMPKSGATLFWPPSTQSTFLSGLKHFAGSQSCPNLALVISPCFPTSFLLPKFPPPQPPAPLSHFSVPVELLLKHKLEGKPNSAINMSDEIKNVIVTTTAHPTILPPLPDRATAGLSREDYQVAKNLRTVHLLIDLICQGSHGHHASFTEFNGMPPKSYSAKVSCTGDGTSWRVVMAPSGVKGMAWYFSGLKKLEGMFKTAVIRYWDAQQCESLVEAIESGGIESVPNNWRFVVHHDEVAGESENLAATSASQAAGTQDESMTATEVGNNDTTTEAEEEKSVSGL</sequence>
<keyword evidence="3" id="KW-1185">Reference proteome</keyword>
<name>A0A2T6ZRI4_TUBBO</name>
<protein>
    <submittedName>
        <fullName evidence="2">Uncharacterized protein</fullName>
    </submittedName>
</protein>
<feature type="compositionally biased region" description="Polar residues" evidence="1">
    <location>
        <begin position="260"/>
        <end position="274"/>
    </location>
</feature>
<accession>A0A2T6ZRI4</accession>
<feature type="compositionally biased region" description="Low complexity" evidence="1">
    <location>
        <begin position="248"/>
        <end position="259"/>
    </location>
</feature>
<evidence type="ECO:0000256" key="1">
    <source>
        <dbReference type="SAM" id="MobiDB-lite"/>
    </source>
</evidence>
<gene>
    <name evidence="2" type="ORF">B9Z19DRAFT_105971</name>
</gene>
<reference evidence="2 3" key="1">
    <citation type="submission" date="2017-04" db="EMBL/GenBank/DDBJ databases">
        <title>Draft genome sequence of Tuber borchii Vittad., a whitish edible truffle.</title>
        <authorList>
            <consortium name="DOE Joint Genome Institute"/>
            <person name="Murat C."/>
            <person name="Kuo A."/>
            <person name="Barry K.W."/>
            <person name="Clum A."/>
            <person name="Dockter R.B."/>
            <person name="Fauchery L."/>
            <person name="Iotti M."/>
            <person name="Kohler A."/>
            <person name="Labutti K."/>
            <person name="Lindquist E.A."/>
            <person name="Lipzen A."/>
            <person name="Ohm R.A."/>
            <person name="Wang M."/>
            <person name="Grigoriev I.V."/>
            <person name="Zambonelli A."/>
            <person name="Martin F.M."/>
        </authorList>
    </citation>
    <scope>NUCLEOTIDE SEQUENCE [LARGE SCALE GENOMIC DNA]</scope>
    <source>
        <strain evidence="2 3">Tbo3840</strain>
    </source>
</reference>
<dbReference type="OrthoDB" id="5390231at2759"/>
<evidence type="ECO:0000313" key="3">
    <source>
        <dbReference type="Proteomes" id="UP000244722"/>
    </source>
</evidence>
<evidence type="ECO:0000313" key="2">
    <source>
        <dbReference type="EMBL" id="PUU78105.1"/>
    </source>
</evidence>
<comment type="caution">
    <text evidence="2">The sequence shown here is derived from an EMBL/GenBank/DDBJ whole genome shotgun (WGS) entry which is preliminary data.</text>
</comment>